<feature type="compositionally biased region" description="Polar residues" evidence="1">
    <location>
        <begin position="58"/>
        <end position="80"/>
    </location>
</feature>
<dbReference type="AlphaFoldDB" id="A0A3P7Q626"/>
<name>A0A3P7Q626_CYLGO</name>
<sequence length="100" mass="10914">MLGANSGSQTDTESSNRMNTGSPLDTESSHMEAPNTENEINHENEQTNMLTAAPDSMLTPSPDSQTGGDVETYQTRNETVPEQPPLDVDLQRPHLKTTDQ</sequence>
<accession>A0A3P7Q626</accession>
<evidence type="ECO:0000256" key="1">
    <source>
        <dbReference type="SAM" id="MobiDB-lite"/>
    </source>
</evidence>
<keyword evidence="3" id="KW-1185">Reference proteome</keyword>
<protein>
    <submittedName>
        <fullName evidence="2">Uncharacterized protein</fullName>
    </submittedName>
</protein>
<proteinExistence type="predicted"/>
<dbReference type="Proteomes" id="UP000271889">
    <property type="component" value="Unassembled WGS sequence"/>
</dbReference>
<gene>
    <name evidence="2" type="ORF">CGOC_LOCUS10285</name>
</gene>
<evidence type="ECO:0000313" key="3">
    <source>
        <dbReference type="Proteomes" id="UP000271889"/>
    </source>
</evidence>
<reference evidence="2 3" key="1">
    <citation type="submission" date="2018-11" db="EMBL/GenBank/DDBJ databases">
        <authorList>
            <consortium name="Pathogen Informatics"/>
        </authorList>
    </citation>
    <scope>NUCLEOTIDE SEQUENCE [LARGE SCALE GENOMIC DNA]</scope>
</reference>
<feature type="region of interest" description="Disordered" evidence="1">
    <location>
        <begin position="1"/>
        <end position="100"/>
    </location>
</feature>
<dbReference type="EMBL" id="UYRV01110542">
    <property type="protein sequence ID" value="VDN26056.1"/>
    <property type="molecule type" value="Genomic_DNA"/>
</dbReference>
<feature type="compositionally biased region" description="Basic and acidic residues" evidence="1">
    <location>
        <begin position="89"/>
        <end position="100"/>
    </location>
</feature>
<evidence type="ECO:0000313" key="2">
    <source>
        <dbReference type="EMBL" id="VDN26056.1"/>
    </source>
</evidence>
<organism evidence="2 3">
    <name type="scientific">Cylicostephanus goldi</name>
    <name type="common">Nematode worm</name>
    <dbReference type="NCBI Taxonomy" id="71465"/>
    <lineage>
        <taxon>Eukaryota</taxon>
        <taxon>Metazoa</taxon>
        <taxon>Ecdysozoa</taxon>
        <taxon>Nematoda</taxon>
        <taxon>Chromadorea</taxon>
        <taxon>Rhabditida</taxon>
        <taxon>Rhabditina</taxon>
        <taxon>Rhabditomorpha</taxon>
        <taxon>Strongyloidea</taxon>
        <taxon>Strongylidae</taxon>
        <taxon>Cylicostephanus</taxon>
    </lineage>
</organism>
<feature type="compositionally biased region" description="Polar residues" evidence="1">
    <location>
        <begin position="1"/>
        <end position="26"/>
    </location>
</feature>